<accession>A0A6G1DDS6</accession>
<name>A0A6G1DDS6_9ORYZ</name>
<organism evidence="2 3">
    <name type="scientific">Oryza meyeriana var. granulata</name>
    <dbReference type="NCBI Taxonomy" id="110450"/>
    <lineage>
        <taxon>Eukaryota</taxon>
        <taxon>Viridiplantae</taxon>
        <taxon>Streptophyta</taxon>
        <taxon>Embryophyta</taxon>
        <taxon>Tracheophyta</taxon>
        <taxon>Spermatophyta</taxon>
        <taxon>Magnoliopsida</taxon>
        <taxon>Liliopsida</taxon>
        <taxon>Poales</taxon>
        <taxon>Poaceae</taxon>
        <taxon>BOP clade</taxon>
        <taxon>Oryzoideae</taxon>
        <taxon>Oryzeae</taxon>
        <taxon>Oryzinae</taxon>
        <taxon>Oryza</taxon>
        <taxon>Oryza meyeriana</taxon>
    </lineage>
</organism>
<evidence type="ECO:0000313" key="2">
    <source>
        <dbReference type="EMBL" id="KAF0909873.1"/>
    </source>
</evidence>
<protein>
    <submittedName>
        <fullName evidence="2">Uncharacterized protein</fullName>
    </submittedName>
</protein>
<evidence type="ECO:0000313" key="3">
    <source>
        <dbReference type="Proteomes" id="UP000479710"/>
    </source>
</evidence>
<feature type="compositionally biased region" description="Basic and acidic residues" evidence="1">
    <location>
        <begin position="1"/>
        <end position="13"/>
    </location>
</feature>
<dbReference type="EMBL" id="SPHZ02000006">
    <property type="protein sequence ID" value="KAF0909873.1"/>
    <property type="molecule type" value="Genomic_DNA"/>
</dbReference>
<dbReference type="AlphaFoldDB" id="A0A6G1DDS6"/>
<sequence>MGAGKDRGRTEGRRHQRLSSSLSPGRRGEGLASVQAKVDSELEICLVDYNFEMRLCCFA</sequence>
<feature type="region of interest" description="Disordered" evidence="1">
    <location>
        <begin position="1"/>
        <end position="30"/>
    </location>
</feature>
<comment type="caution">
    <text evidence="2">The sequence shown here is derived from an EMBL/GenBank/DDBJ whole genome shotgun (WGS) entry which is preliminary data.</text>
</comment>
<dbReference type="Proteomes" id="UP000479710">
    <property type="component" value="Unassembled WGS sequence"/>
</dbReference>
<proteinExistence type="predicted"/>
<reference evidence="2 3" key="1">
    <citation type="submission" date="2019-11" db="EMBL/GenBank/DDBJ databases">
        <title>Whole genome sequence of Oryza granulata.</title>
        <authorList>
            <person name="Li W."/>
        </authorList>
    </citation>
    <scope>NUCLEOTIDE SEQUENCE [LARGE SCALE GENOMIC DNA]</scope>
    <source>
        <strain evidence="3">cv. Menghai</strain>
        <tissue evidence="2">Leaf</tissue>
    </source>
</reference>
<evidence type="ECO:0000256" key="1">
    <source>
        <dbReference type="SAM" id="MobiDB-lite"/>
    </source>
</evidence>
<keyword evidence="3" id="KW-1185">Reference proteome</keyword>
<gene>
    <name evidence="2" type="ORF">E2562_000185</name>
</gene>